<feature type="compositionally biased region" description="Basic and acidic residues" evidence="1">
    <location>
        <begin position="103"/>
        <end position="114"/>
    </location>
</feature>
<comment type="caution">
    <text evidence="2">The sequence shown here is derived from an EMBL/GenBank/DDBJ whole genome shotgun (WGS) entry which is preliminary data.</text>
</comment>
<gene>
    <name evidence="2" type="ORF">FCC1311_094222</name>
</gene>
<reference evidence="2 3" key="1">
    <citation type="submission" date="2017-12" db="EMBL/GenBank/DDBJ databases">
        <title>Sequencing, de novo assembly and annotation of complete genome of a new Thraustochytrid species, strain FCC1311.</title>
        <authorList>
            <person name="Sedici K."/>
            <person name="Godart F."/>
            <person name="Aiese Cigliano R."/>
            <person name="Sanseverino W."/>
            <person name="Barakat M."/>
            <person name="Ortet P."/>
            <person name="Marechal E."/>
            <person name="Cagnac O."/>
            <person name="Amato A."/>
        </authorList>
    </citation>
    <scope>NUCLEOTIDE SEQUENCE [LARGE SCALE GENOMIC DNA]</scope>
</reference>
<evidence type="ECO:0000256" key="1">
    <source>
        <dbReference type="SAM" id="MobiDB-lite"/>
    </source>
</evidence>
<evidence type="ECO:0000313" key="3">
    <source>
        <dbReference type="Proteomes" id="UP000241890"/>
    </source>
</evidence>
<dbReference type="EMBL" id="BEYU01000147">
    <property type="protein sequence ID" value="GBG33198.1"/>
    <property type="molecule type" value="Genomic_DNA"/>
</dbReference>
<dbReference type="AlphaFoldDB" id="A0A2R5GTW9"/>
<dbReference type="InParanoid" id="A0A2R5GTW9"/>
<dbReference type="Proteomes" id="UP000241890">
    <property type="component" value="Unassembled WGS sequence"/>
</dbReference>
<sequence>MAKKKKGGGKKGGGKGGGAEVVNAVLEFPPEREKMTLLYRKASFDVLPPHESTGLSKLIKYQQDHVHRSVVPGYAEFLKERKFWMTGDEVPDGAIPKAPAPPKAKDGGGKKKKK</sequence>
<accession>A0A2R5GTW9</accession>
<feature type="region of interest" description="Disordered" evidence="1">
    <location>
        <begin position="91"/>
        <end position="114"/>
    </location>
</feature>
<evidence type="ECO:0000313" key="2">
    <source>
        <dbReference type="EMBL" id="GBG33198.1"/>
    </source>
</evidence>
<keyword evidence="3" id="KW-1185">Reference proteome</keyword>
<protein>
    <submittedName>
        <fullName evidence="2">Uncharacterized protein</fullName>
    </submittedName>
</protein>
<name>A0A2R5GTW9_9STRA</name>
<organism evidence="2 3">
    <name type="scientific">Hondaea fermentalgiana</name>
    <dbReference type="NCBI Taxonomy" id="2315210"/>
    <lineage>
        <taxon>Eukaryota</taxon>
        <taxon>Sar</taxon>
        <taxon>Stramenopiles</taxon>
        <taxon>Bigyra</taxon>
        <taxon>Labyrinthulomycetes</taxon>
        <taxon>Thraustochytrida</taxon>
        <taxon>Thraustochytriidae</taxon>
        <taxon>Hondaea</taxon>
    </lineage>
</organism>
<proteinExistence type="predicted"/>